<evidence type="ECO:0000313" key="8">
    <source>
        <dbReference type="Proteomes" id="UP000468766"/>
    </source>
</evidence>
<reference evidence="7 8" key="1">
    <citation type="submission" date="2019-10" db="EMBL/GenBank/DDBJ databases">
        <title>Whole-genome sequence of the extremophile Heliorestis acidaminivorans DSM 24790.</title>
        <authorList>
            <person name="Kyndt J.A."/>
            <person name="Meyer T.E."/>
        </authorList>
    </citation>
    <scope>NUCLEOTIDE SEQUENCE [LARGE SCALE GENOMIC DNA]</scope>
    <source>
        <strain evidence="7 8">DSM 24790</strain>
    </source>
</reference>
<sequence>MNQERIVVQDLIDSLEDRARKIRRHIITMTHSAGSGHPGGSLSAADIVSALFFAELKVDPQNPQWPDRDRFVLSKGHAAPVLYAALAEKGFFPLEEIKNLRKIGHFLQGHPDMKKVPGVDMSTGSLGQGLSTAIGMSLALKLDQKESRVWALLGDGELQEGQIWEAAMAASHYKLDNVTAFVDYNGLQIDGTLEEVMSCDPIAEKFQAFGWQVIEIDGHNIAEILSAIATAKETKGKPTCIVAKTIKGKGVSFMEDQVGWHGNAPNAEQYEKAIAELS</sequence>
<feature type="domain" description="Transketolase N-terminal" evidence="6">
    <location>
        <begin position="20"/>
        <end position="270"/>
    </location>
</feature>
<dbReference type="EMBL" id="WBXO01000002">
    <property type="protein sequence ID" value="KAB2953603.1"/>
    <property type="molecule type" value="Genomic_DNA"/>
</dbReference>
<evidence type="ECO:0000256" key="4">
    <source>
        <dbReference type="ARBA" id="ARBA00022723"/>
    </source>
</evidence>
<dbReference type="PANTHER" id="PTHR47514:SF1">
    <property type="entry name" value="TRANSKETOLASE N-TERMINAL SECTION-RELATED"/>
    <property type="match status" value="1"/>
</dbReference>
<dbReference type="CDD" id="cd02012">
    <property type="entry name" value="TPP_TK"/>
    <property type="match status" value="1"/>
</dbReference>
<dbReference type="SUPFAM" id="SSF52518">
    <property type="entry name" value="Thiamin diphosphate-binding fold (THDP-binding)"/>
    <property type="match status" value="1"/>
</dbReference>
<evidence type="ECO:0000259" key="6">
    <source>
        <dbReference type="Pfam" id="PF00456"/>
    </source>
</evidence>
<evidence type="ECO:0000256" key="2">
    <source>
        <dbReference type="ARBA" id="ARBA00007131"/>
    </source>
</evidence>
<dbReference type="GO" id="GO:0046872">
    <property type="term" value="F:metal ion binding"/>
    <property type="evidence" value="ECO:0007669"/>
    <property type="project" value="UniProtKB-KW"/>
</dbReference>
<dbReference type="Pfam" id="PF00456">
    <property type="entry name" value="Transketolase_N"/>
    <property type="match status" value="1"/>
</dbReference>
<dbReference type="Proteomes" id="UP000468766">
    <property type="component" value="Unassembled WGS sequence"/>
</dbReference>
<dbReference type="PROSITE" id="PS00801">
    <property type="entry name" value="TRANSKETOLASE_1"/>
    <property type="match status" value="1"/>
</dbReference>
<organism evidence="7 8">
    <name type="scientific">Heliorestis acidaminivorans</name>
    <dbReference type="NCBI Taxonomy" id="553427"/>
    <lineage>
        <taxon>Bacteria</taxon>
        <taxon>Bacillati</taxon>
        <taxon>Bacillota</taxon>
        <taxon>Clostridia</taxon>
        <taxon>Eubacteriales</taxon>
        <taxon>Heliobacteriaceae</taxon>
        <taxon>Heliorestis</taxon>
    </lineage>
</organism>
<dbReference type="AlphaFoldDB" id="A0A6I0F2F7"/>
<dbReference type="OrthoDB" id="8732661at2"/>
<dbReference type="PANTHER" id="PTHR47514">
    <property type="entry name" value="TRANSKETOLASE N-TERMINAL SECTION-RELATED"/>
    <property type="match status" value="1"/>
</dbReference>
<dbReference type="GO" id="GO:0016740">
    <property type="term" value="F:transferase activity"/>
    <property type="evidence" value="ECO:0007669"/>
    <property type="project" value="UniProtKB-KW"/>
</dbReference>
<keyword evidence="3" id="KW-0808">Transferase</keyword>
<comment type="similarity">
    <text evidence="2">Belongs to the transketolase family.</text>
</comment>
<gene>
    <name evidence="7" type="ORF">F9B85_02980</name>
</gene>
<dbReference type="InterPro" id="IPR029061">
    <property type="entry name" value="THDP-binding"/>
</dbReference>
<dbReference type="InterPro" id="IPR049557">
    <property type="entry name" value="Transketolase_CS"/>
</dbReference>
<keyword evidence="5" id="KW-0786">Thiamine pyrophosphate</keyword>
<proteinExistence type="inferred from homology"/>
<comment type="caution">
    <text evidence="7">The sequence shown here is derived from an EMBL/GenBank/DDBJ whole genome shotgun (WGS) entry which is preliminary data.</text>
</comment>
<evidence type="ECO:0000256" key="1">
    <source>
        <dbReference type="ARBA" id="ARBA00001964"/>
    </source>
</evidence>
<keyword evidence="8" id="KW-1185">Reference proteome</keyword>
<evidence type="ECO:0000256" key="5">
    <source>
        <dbReference type="ARBA" id="ARBA00023052"/>
    </source>
</evidence>
<comment type="cofactor">
    <cofactor evidence="1">
        <name>thiamine diphosphate</name>
        <dbReference type="ChEBI" id="CHEBI:58937"/>
    </cofactor>
</comment>
<evidence type="ECO:0000313" key="7">
    <source>
        <dbReference type="EMBL" id="KAB2953603.1"/>
    </source>
</evidence>
<name>A0A6I0F2F7_9FIRM</name>
<protein>
    <submittedName>
        <fullName evidence="7">Transketolase</fullName>
    </submittedName>
</protein>
<keyword evidence="4" id="KW-0479">Metal-binding</keyword>
<evidence type="ECO:0000256" key="3">
    <source>
        <dbReference type="ARBA" id="ARBA00022679"/>
    </source>
</evidence>
<dbReference type="Gene3D" id="3.40.50.970">
    <property type="match status" value="1"/>
</dbReference>
<dbReference type="InterPro" id="IPR005474">
    <property type="entry name" value="Transketolase_N"/>
</dbReference>
<accession>A0A6I0F2F7</accession>
<dbReference type="RefSeq" id="WP_151618429.1">
    <property type="nucleotide sequence ID" value="NZ_WBXO01000002.1"/>
</dbReference>